<feature type="chain" id="PRO_5003317482" evidence="1">
    <location>
        <begin position="23"/>
        <end position="263"/>
    </location>
</feature>
<gene>
    <name evidence="3" type="ORF">S3_805_0022</name>
</gene>
<protein>
    <submittedName>
        <fullName evidence="3">Secreted protein</fullName>
    </submittedName>
</protein>
<organism evidence="3">
    <name type="scientific">uncultured Flavobacteriia bacterium</name>
    <dbReference type="NCBI Taxonomy" id="212695"/>
    <lineage>
        <taxon>Bacteria</taxon>
        <taxon>Pseudomonadati</taxon>
        <taxon>Bacteroidota</taxon>
        <taxon>Flavobacteriia</taxon>
        <taxon>environmental samples</taxon>
    </lineage>
</organism>
<feature type="signal peptide" evidence="1">
    <location>
        <begin position="1"/>
        <end position="22"/>
    </location>
</feature>
<dbReference type="AlphaFoldDB" id="F4MLS5"/>
<evidence type="ECO:0000313" key="3">
    <source>
        <dbReference type="EMBL" id="CBL87088.1"/>
    </source>
</evidence>
<reference evidence="3" key="1">
    <citation type="submission" date="2010-05" db="EMBL/GenBank/DDBJ databases">
        <authorList>
            <person name="Genoscope - CEA"/>
        </authorList>
    </citation>
    <scope>NUCLEOTIDE SEQUENCE</scope>
</reference>
<dbReference type="EMBL" id="FQ032807">
    <property type="protein sequence ID" value="CBL87088.1"/>
    <property type="molecule type" value="Genomic_DNA"/>
</dbReference>
<reference evidence="3" key="2">
    <citation type="journal article" date="2012" name="Environ. Microbiol.">
        <title>Genomic content of uncultured Bacteroidetes from contrasting oceanic provinces in the North Atlantic Ocean.</title>
        <authorList>
            <person name="Gomez-Pereira P.R."/>
            <person name="Schuler M."/>
            <person name="Fuchs B.M."/>
            <person name="Bennke C."/>
            <person name="Teeling H."/>
            <person name="Waldmann J."/>
            <person name="Richter M."/>
            <person name="Barbe V."/>
            <person name="Bataille E."/>
            <person name="Glockner F.O."/>
            <person name="Amann R."/>
        </authorList>
    </citation>
    <scope>NUCLEOTIDE SEQUENCE</scope>
</reference>
<proteinExistence type="predicted"/>
<feature type="domain" description="SnoaL-like" evidence="2">
    <location>
        <begin position="31"/>
        <end position="140"/>
    </location>
</feature>
<dbReference type="InterPro" id="IPR011008">
    <property type="entry name" value="Dimeric_a/b-barrel"/>
</dbReference>
<keyword evidence="1" id="KW-0732">Signal</keyword>
<dbReference type="Gene3D" id="3.30.70.100">
    <property type="match status" value="1"/>
</dbReference>
<dbReference type="Pfam" id="PF12680">
    <property type="entry name" value="SnoaL_2"/>
    <property type="match status" value="1"/>
</dbReference>
<name>F4MLS5_9BACT</name>
<dbReference type="InterPro" id="IPR037401">
    <property type="entry name" value="SnoaL-like"/>
</dbReference>
<accession>F4MLS5</accession>
<dbReference type="SUPFAM" id="SSF54427">
    <property type="entry name" value="NTF2-like"/>
    <property type="match status" value="1"/>
</dbReference>
<evidence type="ECO:0000256" key="1">
    <source>
        <dbReference type="SAM" id="SignalP"/>
    </source>
</evidence>
<dbReference type="PROSITE" id="PS51257">
    <property type="entry name" value="PROKAR_LIPOPROTEIN"/>
    <property type="match status" value="1"/>
</dbReference>
<dbReference type="InterPro" id="IPR032710">
    <property type="entry name" value="NTF2-like_dom_sf"/>
</dbReference>
<dbReference type="Gene3D" id="3.10.450.50">
    <property type="match status" value="1"/>
</dbReference>
<dbReference type="SUPFAM" id="SSF54909">
    <property type="entry name" value="Dimeric alpha+beta barrel"/>
    <property type="match status" value="1"/>
</dbReference>
<evidence type="ECO:0000259" key="2">
    <source>
        <dbReference type="Pfam" id="PF12680"/>
    </source>
</evidence>
<sequence length="263" mass="30280">MKKILTLTLVLLIFSCSTNNPNYDENLTLAKKWIEAFETGNIDLWKDVVSEDLVDVAPMYGMGEVDYNSSLQVAEFYVQNYSNVKFKNQVWLPGIDTLTMKPDGSVRAYGNWTGKSKSTGRNFSMASYHNFDFKDGKIVSTGEYFDATGMVNSVGPNQRNVVVATAKVNKNNIDKFQELMDSEGGLSVTRNYDGCSHLETFYNKESSTYFIIEYWESFEKYETYLDWRFNKDPSKFTDKVWPYVIGGQEGFTAYFNNTKYKFY</sequence>